<accession>W9WHK7</accession>
<evidence type="ECO:0000256" key="4">
    <source>
        <dbReference type="ARBA" id="ARBA00022723"/>
    </source>
</evidence>
<dbReference type="Proteomes" id="UP000019471">
    <property type="component" value="Unassembled WGS sequence"/>
</dbReference>
<proteinExistence type="inferred from homology"/>
<dbReference type="InterPro" id="IPR036396">
    <property type="entry name" value="Cyt_P450_sf"/>
</dbReference>
<dbReference type="InterPro" id="IPR002403">
    <property type="entry name" value="Cyt_P450_E_grp-IV"/>
</dbReference>
<dbReference type="EMBL" id="AMGX01000016">
    <property type="protein sequence ID" value="EXJ67373.1"/>
    <property type="molecule type" value="Genomic_DNA"/>
</dbReference>
<dbReference type="STRING" id="1182543.W9WHK7"/>
<keyword evidence="6 8" id="KW-0408">Iron</keyword>
<dbReference type="GeneID" id="19194082"/>
<comment type="similarity">
    <text evidence="2 9">Belongs to the cytochrome P450 family.</text>
</comment>
<dbReference type="GO" id="GO:0020037">
    <property type="term" value="F:heme binding"/>
    <property type="evidence" value="ECO:0007669"/>
    <property type="project" value="InterPro"/>
</dbReference>
<dbReference type="eggNOG" id="KOG0157">
    <property type="taxonomic scope" value="Eukaryota"/>
</dbReference>
<dbReference type="CDD" id="cd11062">
    <property type="entry name" value="CYP58-like"/>
    <property type="match status" value="1"/>
</dbReference>
<sequence length="529" mass="59865">MWNIPFSVVLLAIFSWLFLQLAQVLYNILLHPLRDYPGPLAAQASGWYKAYIELFLQRSWTDVLIELHQRYGKSTAFRRWMVLTRHAGDVIRVAPNELHFSNPQAYHDIYNNVNRWDKDKALYECFGEDHSSFGFLKYHEAKQRKDVLQPLFSRRNILQMQSLVRKNMDHLVQRLSEDYATGKSSDLFFAFRCFTMDTITSFCFAKSVNAIDVPGYNAPIIEAMEASGPAFIQFKHLPLFRKFVFSLPPKIAVKASPETAGLTRLQLILRNQVDEVTANPGILKEAPHPIIYHRLLDPEAHKGQPLPNKQSLYEEAQALMFGGGDTVGNTLMVGFNHILQPSHQELYQSLRTEVRSAWSDLATPPSSFEAFESLPLLTATIKESLRVAPGVVSPLLRVVPAQGATIASRQVPPGTVVGISGIFVHSSATIFDNPNAFMPQRWLPTGTSTSTSRDLESNLVAFSRGPRSCLGINLAWCELYVAFATMLRRFELLEIDKNSPPADLRFRDSFLPYFYAENHLKVRCKPATD</sequence>
<dbReference type="SUPFAM" id="SSF48264">
    <property type="entry name" value="Cytochrome P450"/>
    <property type="match status" value="1"/>
</dbReference>
<comment type="caution">
    <text evidence="10">The sequence shown here is derived from an EMBL/GenBank/DDBJ whole genome shotgun (WGS) entry which is preliminary data.</text>
</comment>
<evidence type="ECO:0000256" key="3">
    <source>
        <dbReference type="ARBA" id="ARBA00022617"/>
    </source>
</evidence>
<keyword evidence="3 8" id="KW-0349">Heme</keyword>
<dbReference type="Pfam" id="PF00067">
    <property type="entry name" value="p450"/>
    <property type="match status" value="1"/>
</dbReference>
<dbReference type="RefSeq" id="XP_007748155.1">
    <property type="nucleotide sequence ID" value="XM_007749965.1"/>
</dbReference>
<evidence type="ECO:0000256" key="1">
    <source>
        <dbReference type="ARBA" id="ARBA00001971"/>
    </source>
</evidence>
<evidence type="ECO:0000256" key="9">
    <source>
        <dbReference type="RuleBase" id="RU000461"/>
    </source>
</evidence>
<dbReference type="PROSITE" id="PS00086">
    <property type="entry name" value="CYTOCHROME_P450"/>
    <property type="match status" value="1"/>
</dbReference>
<reference evidence="10 11" key="1">
    <citation type="submission" date="2013-03" db="EMBL/GenBank/DDBJ databases">
        <title>The Genome Sequence of Cladophialophora psammophila CBS 110553.</title>
        <authorList>
            <consortium name="The Broad Institute Genomics Platform"/>
            <person name="Cuomo C."/>
            <person name="de Hoog S."/>
            <person name="Gorbushina A."/>
            <person name="Walker B."/>
            <person name="Young S.K."/>
            <person name="Zeng Q."/>
            <person name="Gargeya S."/>
            <person name="Fitzgerald M."/>
            <person name="Haas B."/>
            <person name="Abouelleil A."/>
            <person name="Allen A.W."/>
            <person name="Alvarado L."/>
            <person name="Arachchi H.M."/>
            <person name="Berlin A.M."/>
            <person name="Chapman S.B."/>
            <person name="Gainer-Dewar J."/>
            <person name="Goldberg J."/>
            <person name="Griggs A."/>
            <person name="Gujja S."/>
            <person name="Hansen M."/>
            <person name="Howarth C."/>
            <person name="Imamovic A."/>
            <person name="Ireland A."/>
            <person name="Larimer J."/>
            <person name="McCowan C."/>
            <person name="Murphy C."/>
            <person name="Pearson M."/>
            <person name="Poon T.W."/>
            <person name="Priest M."/>
            <person name="Roberts A."/>
            <person name="Saif S."/>
            <person name="Shea T."/>
            <person name="Sisk P."/>
            <person name="Sykes S."/>
            <person name="Wortman J."/>
            <person name="Nusbaum C."/>
            <person name="Birren B."/>
        </authorList>
    </citation>
    <scope>NUCLEOTIDE SEQUENCE [LARGE SCALE GENOMIC DNA]</scope>
    <source>
        <strain evidence="10 11">CBS 110553</strain>
    </source>
</reference>
<dbReference type="PRINTS" id="PR00385">
    <property type="entry name" value="P450"/>
</dbReference>
<dbReference type="HOGENOM" id="CLU_001570_14_4_1"/>
<dbReference type="AlphaFoldDB" id="W9WHK7"/>
<dbReference type="GO" id="GO:0004497">
    <property type="term" value="F:monooxygenase activity"/>
    <property type="evidence" value="ECO:0007669"/>
    <property type="project" value="UniProtKB-KW"/>
</dbReference>
<evidence type="ECO:0000256" key="8">
    <source>
        <dbReference type="PIRSR" id="PIRSR602403-1"/>
    </source>
</evidence>
<evidence type="ECO:0000256" key="7">
    <source>
        <dbReference type="ARBA" id="ARBA00023033"/>
    </source>
</evidence>
<dbReference type="PANTHER" id="PTHR24305">
    <property type="entry name" value="CYTOCHROME P450"/>
    <property type="match status" value="1"/>
</dbReference>
<dbReference type="OrthoDB" id="3945418at2759"/>
<dbReference type="InterPro" id="IPR050121">
    <property type="entry name" value="Cytochrome_P450_monoxygenase"/>
</dbReference>
<feature type="binding site" description="axial binding residue" evidence="8">
    <location>
        <position position="469"/>
    </location>
    <ligand>
        <name>heme</name>
        <dbReference type="ChEBI" id="CHEBI:30413"/>
    </ligand>
    <ligandPart>
        <name>Fe</name>
        <dbReference type="ChEBI" id="CHEBI:18248"/>
    </ligandPart>
</feature>
<name>W9WHK7_9EURO</name>
<evidence type="ECO:0008006" key="12">
    <source>
        <dbReference type="Google" id="ProtNLM"/>
    </source>
</evidence>
<dbReference type="GO" id="GO:0016705">
    <property type="term" value="F:oxidoreductase activity, acting on paired donors, with incorporation or reduction of molecular oxygen"/>
    <property type="evidence" value="ECO:0007669"/>
    <property type="project" value="InterPro"/>
</dbReference>
<dbReference type="GO" id="GO:0005506">
    <property type="term" value="F:iron ion binding"/>
    <property type="evidence" value="ECO:0007669"/>
    <property type="project" value="InterPro"/>
</dbReference>
<comment type="cofactor">
    <cofactor evidence="1 8">
        <name>heme</name>
        <dbReference type="ChEBI" id="CHEBI:30413"/>
    </cofactor>
</comment>
<keyword evidence="7 9" id="KW-0503">Monooxygenase</keyword>
<gene>
    <name evidence="10" type="ORF">A1O5_09386</name>
</gene>
<dbReference type="PANTHER" id="PTHR24305:SF157">
    <property type="entry name" value="N-ACETYLTRYPTOPHAN 6-HYDROXYLASE IVOC-RELATED"/>
    <property type="match status" value="1"/>
</dbReference>
<keyword evidence="4 8" id="KW-0479">Metal-binding</keyword>
<keyword evidence="5 9" id="KW-0560">Oxidoreductase</keyword>
<organism evidence="10 11">
    <name type="scientific">Cladophialophora psammophila CBS 110553</name>
    <dbReference type="NCBI Taxonomy" id="1182543"/>
    <lineage>
        <taxon>Eukaryota</taxon>
        <taxon>Fungi</taxon>
        <taxon>Dikarya</taxon>
        <taxon>Ascomycota</taxon>
        <taxon>Pezizomycotina</taxon>
        <taxon>Eurotiomycetes</taxon>
        <taxon>Chaetothyriomycetidae</taxon>
        <taxon>Chaetothyriales</taxon>
        <taxon>Herpotrichiellaceae</taxon>
        <taxon>Cladophialophora</taxon>
    </lineage>
</organism>
<dbReference type="PRINTS" id="PR00465">
    <property type="entry name" value="EP450IV"/>
</dbReference>
<evidence type="ECO:0000313" key="11">
    <source>
        <dbReference type="Proteomes" id="UP000019471"/>
    </source>
</evidence>
<dbReference type="InterPro" id="IPR017972">
    <property type="entry name" value="Cyt_P450_CS"/>
</dbReference>
<evidence type="ECO:0000256" key="2">
    <source>
        <dbReference type="ARBA" id="ARBA00010617"/>
    </source>
</evidence>
<dbReference type="Gene3D" id="1.10.630.10">
    <property type="entry name" value="Cytochrome P450"/>
    <property type="match status" value="1"/>
</dbReference>
<evidence type="ECO:0000313" key="10">
    <source>
        <dbReference type="EMBL" id="EXJ67373.1"/>
    </source>
</evidence>
<keyword evidence="11" id="KW-1185">Reference proteome</keyword>
<protein>
    <recommendedName>
        <fullName evidence="12">Cytochrome P450 oxidoreductase</fullName>
    </recommendedName>
</protein>
<evidence type="ECO:0000256" key="6">
    <source>
        <dbReference type="ARBA" id="ARBA00023004"/>
    </source>
</evidence>
<evidence type="ECO:0000256" key="5">
    <source>
        <dbReference type="ARBA" id="ARBA00023002"/>
    </source>
</evidence>
<dbReference type="InterPro" id="IPR001128">
    <property type="entry name" value="Cyt_P450"/>
</dbReference>